<protein>
    <recommendedName>
        <fullName evidence="1">Thioredoxin domain-containing protein</fullName>
    </recommendedName>
</protein>
<evidence type="ECO:0000313" key="2">
    <source>
        <dbReference type="EMBL" id="CAE0757162.1"/>
    </source>
</evidence>
<dbReference type="PANTHER" id="PTHR10438:SF468">
    <property type="entry name" value="THIOREDOXIN-1-RELATED"/>
    <property type="match status" value="1"/>
</dbReference>
<gene>
    <name evidence="2" type="ORF">PCAR00345_LOCUS9756</name>
</gene>
<dbReference type="PANTHER" id="PTHR10438">
    <property type="entry name" value="THIOREDOXIN"/>
    <property type="match status" value="1"/>
</dbReference>
<dbReference type="Gene3D" id="3.40.30.10">
    <property type="entry name" value="Glutaredoxin"/>
    <property type="match status" value="1"/>
</dbReference>
<proteinExistence type="predicted"/>
<evidence type="ECO:0000259" key="1">
    <source>
        <dbReference type="Pfam" id="PF00085"/>
    </source>
</evidence>
<dbReference type="AlphaFoldDB" id="A0A7S4EW26"/>
<dbReference type="InterPro" id="IPR050620">
    <property type="entry name" value="Thioredoxin_H-type-like"/>
</dbReference>
<feature type="domain" description="Thioredoxin" evidence="1">
    <location>
        <begin position="16"/>
        <end position="108"/>
    </location>
</feature>
<sequence length="120" mass="13661">MAKKNIDVSFIKVIDSHESWESNVLQNMGVLLIIDVYSTCWGPCKMLDNHFSNTFYEMAEDHALTFCRADCEKVPELSKEFQGNAMPNFLFYLDGNRKELVTGPNMPAILELIAQLAPKK</sequence>
<organism evidence="2">
    <name type="scientific">Chrysotila carterae</name>
    <name type="common">Marine alga</name>
    <name type="synonym">Syracosphaera carterae</name>
    <dbReference type="NCBI Taxonomy" id="13221"/>
    <lineage>
        <taxon>Eukaryota</taxon>
        <taxon>Haptista</taxon>
        <taxon>Haptophyta</taxon>
        <taxon>Prymnesiophyceae</taxon>
        <taxon>Isochrysidales</taxon>
        <taxon>Isochrysidaceae</taxon>
        <taxon>Chrysotila</taxon>
    </lineage>
</organism>
<dbReference type="InterPro" id="IPR013766">
    <property type="entry name" value="Thioredoxin_domain"/>
</dbReference>
<dbReference type="EMBL" id="HBIZ01015762">
    <property type="protein sequence ID" value="CAE0757162.1"/>
    <property type="molecule type" value="Transcribed_RNA"/>
</dbReference>
<accession>A0A7S4EW26</accession>
<dbReference type="Pfam" id="PF00085">
    <property type="entry name" value="Thioredoxin"/>
    <property type="match status" value="1"/>
</dbReference>
<name>A0A7S4EW26_CHRCT</name>
<reference evidence="2" key="1">
    <citation type="submission" date="2021-01" db="EMBL/GenBank/DDBJ databases">
        <authorList>
            <person name="Corre E."/>
            <person name="Pelletier E."/>
            <person name="Niang G."/>
            <person name="Scheremetjew M."/>
            <person name="Finn R."/>
            <person name="Kale V."/>
            <person name="Holt S."/>
            <person name="Cochrane G."/>
            <person name="Meng A."/>
            <person name="Brown T."/>
            <person name="Cohen L."/>
        </authorList>
    </citation>
    <scope>NUCLEOTIDE SEQUENCE</scope>
    <source>
        <strain evidence="2">CCMP645</strain>
    </source>
</reference>
<dbReference type="SUPFAM" id="SSF52833">
    <property type="entry name" value="Thioredoxin-like"/>
    <property type="match status" value="1"/>
</dbReference>
<dbReference type="InterPro" id="IPR036249">
    <property type="entry name" value="Thioredoxin-like_sf"/>
</dbReference>